<dbReference type="GeneID" id="14887750"/>
<dbReference type="VEuPathDB" id="AmoebaDB:EIN_450150"/>
<proteinExistence type="predicted"/>
<evidence type="ECO:0000313" key="2">
    <source>
        <dbReference type="EMBL" id="ELP88769.1"/>
    </source>
</evidence>
<protein>
    <submittedName>
        <fullName evidence="1">Uncharacterized protein</fullName>
    </submittedName>
</protein>
<dbReference type="Proteomes" id="UP000014680">
    <property type="component" value="Unassembled WGS sequence"/>
</dbReference>
<accession>L7FKK9</accession>
<dbReference type="KEGG" id="eiv:EIN_391780"/>
<dbReference type="VEuPathDB" id="AmoebaDB:EIN_391780"/>
<evidence type="ECO:0000313" key="1">
    <source>
        <dbReference type="EMBL" id="ELP86800.1"/>
    </source>
</evidence>
<name>L7FKK9_ENTIV</name>
<dbReference type="RefSeq" id="XP_004253571.1">
    <property type="nucleotide sequence ID" value="XM_004253523.1"/>
</dbReference>
<keyword evidence="3" id="KW-1185">Reference proteome</keyword>
<dbReference type="KEGG" id="eiv:EIN_450150"/>
<sequence>MLETYNRDYSDRMSEYYETHIEPSYPLHDGTLKYVIKVRLLETYTSETTRTHILPLRVIEDRKTQLFTECIFNPAHKLIKVFSGDFDLQRHRPVTAHVMRVFDDITFGKQRDKLMKGLMNTVLGYNNLYNNIPINNIPNIFFHKLLIYVYICY</sequence>
<reference evidence="1 3" key="1">
    <citation type="submission" date="2012-10" db="EMBL/GenBank/DDBJ databases">
        <authorList>
            <person name="Zafar N."/>
            <person name="Inman J."/>
            <person name="Hall N."/>
            <person name="Lorenzi H."/>
            <person name="Caler E."/>
        </authorList>
    </citation>
    <scope>NUCLEOTIDE SEQUENCE [LARGE SCALE GENOMIC DNA]</scope>
    <source>
        <strain evidence="1 3">IP1</strain>
    </source>
</reference>
<evidence type="ECO:0000313" key="3">
    <source>
        <dbReference type="Proteomes" id="UP000014680"/>
    </source>
</evidence>
<dbReference type="RefSeq" id="XP_004255540.1">
    <property type="nucleotide sequence ID" value="XM_004255492.1"/>
</dbReference>
<dbReference type="GeneID" id="14885778"/>
<dbReference type="AlphaFoldDB" id="L7FKK9"/>
<dbReference type="EMBL" id="KB206915">
    <property type="protein sequence ID" value="ELP86800.1"/>
    <property type="molecule type" value="Genomic_DNA"/>
</dbReference>
<gene>
    <name evidence="1" type="ORF">EIN_391780</name>
    <name evidence="2" type="ORF">EIN_450150</name>
</gene>
<dbReference type="EMBL" id="KB206700">
    <property type="protein sequence ID" value="ELP88769.1"/>
    <property type="molecule type" value="Genomic_DNA"/>
</dbReference>
<organism evidence="1 3">
    <name type="scientific">Entamoeba invadens IP1</name>
    <dbReference type="NCBI Taxonomy" id="370355"/>
    <lineage>
        <taxon>Eukaryota</taxon>
        <taxon>Amoebozoa</taxon>
        <taxon>Evosea</taxon>
        <taxon>Archamoebae</taxon>
        <taxon>Mastigamoebida</taxon>
        <taxon>Entamoebidae</taxon>
        <taxon>Entamoeba</taxon>
    </lineage>
</organism>